<keyword evidence="6" id="KW-1185">Reference proteome</keyword>
<evidence type="ECO:0000256" key="3">
    <source>
        <dbReference type="ARBA" id="ARBA00023002"/>
    </source>
</evidence>
<sequence>MTAAASIDSFDCIIIGGGPAGLVAATYLARFRRNVLVLDAGESRAKWIPRTHNCPGFPDGISGVDLLDRLRAQARRYQVPLEKALVDRVEESEAAGFVVTLGERTLTAHHILLSTGVVDHIPRVPDVEDAIARGVIRLCPVCDGYEVIDRRVGVLGSGSHALREAGFLKAFTDDVTIIADNPARLREEASENGDTGAFPVLSGVAGMRVSDAGFEVTTEQGRREVFNSVYPALGCSIRSQLGTSLGVHLDDLGHITVDNHQETSRRGIYAAGDVVHSLNQLAVGFGQAATAATAIHNRLREG</sequence>
<dbReference type="GO" id="GO:0016491">
    <property type="term" value="F:oxidoreductase activity"/>
    <property type="evidence" value="ECO:0007669"/>
    <property type="project" value="UniProtKB-KW"/>
</dbReference>
<protein>
    <recommendedName>
        <fullName evidence="1">Thioredoxin reductase</fullName>
    </recommendedName>
</protein>
<comment type="caution">
    <text evidence="5">The sequence shown here is derived from an EMBL/GenBank/DDBJ whole genome shotgun (WGS) entry which is preliminary data.</text>
</comment>
<keyword evidence="3" id="KW-0560">Oxidoreductase</keyword>
<feature type="domain" description="FAD/NAD(P)-binding" evidence="4">
    <location>
        <begin position="10"/>
        <end position="287"/>
    </location>
</feature>
<dbReference type="PANTHER" id="PTHR48105">
    <property type="entry name" value="THIOREDOXIN REDUCTASE 1-RELATED-RELATED"/>
    <property type="match status" value="1"/>
</dbReference>
<dbReference type="InterPro" id="IPR023753">
    <property type="entry name" value="FAD/NAD-binding_dom"/>
</dbReference>
<dbReference type="PRINTS" id="PR00368">
    <property type="entry name" value="FADPNR"/>
</dbReference>
<dbReference type="OrthoDB" id="9786503at2"/>
<evidence type="ECO:0000256" key="1">
    <source>
        <dbReference type="ARBA" id="ARBA00018719"/>
    </source>
</evidence>
<dbReference type="SUPFAM" id="SSF51905">
    <property type="entry name" value="FAD/NAD(P)-binding domain"/>
    <property type="match status" value="1"/>
</dbReference>
<accession>A0A504V0B3</accession>
<dbReference type="Gene3D" id="3.50.50.60">
    <property type="entry name" value="FAD/NAD(P)-binding domain"/>
    <property type="match status" value="2"/>
</dbReference>
<evidence type="ECO:0000313" key="6">
    <source>
        <dbReference type="Proteomes" id="UP000316429"/>
    </source>
</evidence>
<dbReference type="Pfam" id="PF07992">
    <property type="entry name" value="Pyr_redox_2"/>
    <property type="match status" value="1"/>
</dbReference>
<keyword evidence="2" id="KW-0285">Flavoprotein</keyword>
<dbReference type="EMBL" id="VFYP01000001">
    <property type="protein sequence ID" value="TPP10832.1"/>
    <property type="molecule type" value="Genomic_DNA"/>
</dbReference>
<name>A0A504V0B3_9HYPH</name>
<organism evidence="5 6">
    <name type="scientific">Rhizobium glycinendophyticum</name>
    <dbReference type="NCBI Taxonomy" id="2589807"/>
    <lineage>
        <taxon>Bacteria</taxon>
        <taxon>Pseudomonadati</taxon>
        <taxon>Pseudomonadota</taxon>
        <taxon>Alphaproteobacteria</taxon>
        <taxon>Hyphomicrobiales</taxon>
        <taxon>Rhizobiaceae</taxon>
        <taxon>Rhizobium/Agrobacterium group</taxon>
        <taxon>Rhizobium</taxon>
    </lineage>
</organism>
<gene>
    <name evidence="5" type="ORF">FJQ55_08320</name>
</gene>
<dbReference type="InterPro" id="IPR050097">
    <property type="entry name" value="Ferredoxin-NADP_redctase_2"/>
</dbReference>
<dbReference type="RefSeq" id="WP_140827122.1">
    <property type="nucleotide sequence ID" value="NZ_VFYP01000001.1"/>
</dbReference>
<reference evidence="5 6" key="1">
    <citation type="submission" date="2019-06" db="EMBL/GenBank/DDBJ databases">
        <title>Rhizobium sp. CL12 isolated from roots of soybean.</title>
        <authorList>
            <person name="Wang C."/>
        </authorList>
    </citation>
    <scope>NUCLEOTIDE SEQUENCE [LARGE SCALE GENOMIC DNA]</scope>
    <source>
        <strain evidence="5 6">CL12</strain>
    </source>
</reference>
<dbReference type="AlphaFoldDB" id="A0A504V0B3"/>
<evidence type="ECO:0000256" key="2">
    <source>
        <dbReference type="ARBA" id="ARBA00022630"/>
    </source>
</evidence>
<proteinExistence type="predicted"/>
<evidence type="ECO:0000313" key="5">
    <source>
        <dbReference type="EMBL" id="TPP10832.1"/>
    </source>
</evidence>
<dbReference type="InterPro" id="IPR036188">
    <property type="entry name" value="FAD/NAD-bd_sf"/>
</dbReference>
<evidence type="ECO:0000259" key="4">
    <source>
        <dbReference type="Pfam" id="PF07992"/>
    </source>
</evidence>
<dbReference type="Proteomes" id="UP000316429">
    <property type="component" value="Unassembled WGS sequence"/>
</dbReference>
<dbReference type="PRINTS" id="PR00469">
    <property type="entry name" value="PNDRDTASEII"/>
</dbReference>